<dbReference type="PANTHER" id="PTHR43316">
    <property type="entry name" value="HYDROLASE, HALOACID DELAHOGENASE-RELATED"/>
    <property type="match status" value="1"/>
</dbReference>
<keyword evidence="1 2" id="KW-0378">Hydrolase</keyword>
<proteinExistence type="predicted"/>
<dbReference type="InterPro" id="IPR051540">
    <property type="entry name" value="S-2-haloacid_dehalogenase"/>
</dbReference>
<dbReference type="Proteomes" id="UP000017746">
    <property type="component" value="Chromosome"/>
</dbReference>
<dbReference type="HOGENOM" id="CLU_045011_20_0_11"/>
<dbReference type="EMBL" id="CP006272">
    <property type="protein sequence ID" value="AGZ43569.1"/>
    <property type="molecule type" value="Genomic_DNA"/>
</dbReference>
<dbReference type="SFLD" id="SFLDS00003">
    <property type="entry name" value="Haloacid_Dehalogenase"/>
    <property type="match status" value="1"/>
</dbReference>
<dbReference type="GO" id="GO:0016787">
    <property type="term" value="F:hydrolase activity"/>
    <property type="evidence" value="ECO:0007669"/>
    <property type="project" value="UniProtKB-KW"/>
</dbReference>
<dbReference type="KEGG" id="afs:AFR_26535"/>
<evidence type="ECO:0000313" key="3">
    <source>
        <dbReference type="Proteomes" id="UP000017746"/>
    </source>
</evidence>
<dbReference type="Pfam" id="PF00702">
    <property type="entry name" value="Hydrolase"/>
    <property type="match status" value="1"/>
</dbReference>
<dbReference type="SFLD" id="SFLDG01129">
    <property type="entry name" value="C1.5:_HAD__Beta-PGM__Phosphata"/>
    <property type="match status" value="1"/>
</dbReference>
<dbReference type="PANTHER" id="PTHR43316:SF3">
    <property type="entry name" value="HALOACID DEHALOGENASE, TYPE II (AFU_ORTHOLOGUE AFUA_2G07750)-RELATED"/>
    <property type="match status" value="1"/>
</dbReference>
<protein>
    <submittedName>
        <fullName evidence="2">Putative HAD-hydrolase</fullName>
    </submittedName>
</protein>
<dbReference type="eggNOG" id="COG0560">
    <property type="taxonomic scope" value="Bacteria"/>
</dbReference>
<evidence type="ECO:0000256" key="1">
    <source>
        <dbReference type="ARBA" id="ARBA00022801"/>
    </source>
</evidence>
<dbReference type="eggNOG" id="COG1011">
    <property type="taxonomic scope" value="Bacteria"/>
</dbReference>
<dbReference type="Gene3D" id="3.40.50.1000">
    <property type="entry name" value="HAD superfamily/HAD-like"/>
    <property type="match status" value="1"/>
</dbReference>
<gene>
    <name evidence="2" type="ORF">AFR_26535</name>
</gene>
<accession>U5W392</accession>
<dbReference type="AlphaFoldDB" id="U5W392"/>
<dbReference type="RefSeq" id="WP_023364399.1">
    <property type="nucleotide sequence ID" value="NC_022657.1"/>
</dbReference>
<dbReference type="SUPFAM" id="SSF56784">
    <property type="entry name" value="HAD-like"/>
    <property type="match status" value="1"/>
</dbReference>
<dbReference type="OrthoDB" id="9795007at2"/>
<sequence>MKAVVFDFFGTLTDPSVEAGRQATFVATAAALGVSPAAFCAEMTGSFARRIVGEFGDTRETLREMARRCGTTPAESELDAAVRTQLAGSASVSTPRPGVLDVLHTLRDRGLRLGLISDCSSELYESWPGTPFAPLIDAAVFSWREGHRKPDQRLYAAVADRLGVPPASCWYVGDGGSREHWGAARAGMHPILVTNANYPTAASYRDDPDSHVPDFVVDEVSDIVDVVLCQDPSCP</sequence>
<dbReference type="InterPro" id="IPR006439">
    <property type="entry name" value="HAD-SF_hydro_IA"/>
</dbReference>
<evidence type="ECO:0000313" key="2">
    <source>
        <dbReference type="EMBL" id="AGZ43569.1"/>
    </source>
</evidence>
<dbReference type="PATRIC" id="fig|1246995.3.peg.5379"/>
<dbReference type="InterPro" id="IPR036412">
    <property type="entry name" value="HAD-like_sf"/>
</dbReference>
<keyword evidence="3" id="KW-1185">Reference proteome</keyword>
<dbReference type="InterPro" id="IPR023214">
    <property type="entry name" value="HAD_sf"/>
</dbReference>
<organism evidence="2 3">
    <name type="scientific">Actinoplanes friuliensis DSM 7358</name>
    <dbReference type="NCBI Taxonomy" id="1246995"/>
    <lineage>
        <taxon>Bacteria</taxon>
        <taxon>Bacillati</taxon>
        <taxon>Actinomycetota</taxon>
        <taxon>Actinomycetes</taxon>
        <taxon>Micromonosporales</taxon>
        <taxon>Micromonosporaceae</taxon>
        <taxon>Actinoplanes</taxon>
    </lineage>
</organism>
<reference evidence="2 3" key="1">
    <citation type="journal article" date="2014" name="J. Biotechnol.">
        <title>Complete genome sequence of the actinobacterium Actinoplanes friuliensis HAG 010964, producer of the lipopeptide antibiotic friulimycin.</title>
        <authorList>
            <person name="Ruckert C."/>
            <person name="Szczepanowski R."/>
            <person name="Albersmeier A."/>
            <person name="Goesmann A."/>
            <person name="Fischer N."/>
            <person name="Steinkamper A."/>
            <person name="Puhler A."/>
            <person name="Biener R."/>
            <person name="Schwartz D."/>
            <person name="Kalinowski J."/>
        </authorList>
    </citation>
    <scope>NUCLEOTIDE SEQUENCE [LARGE SCALE GENOMIC DNA]</scope>
    <source>
        <strain evidence="2 3">DSM 7358</strain>
    </source>
</reference>
<dbReference type="PRINTS" id="PR00413">
    <property type="entry name" value="HADHALOGNASE"/>
</dbReference>
<dbReference type="STRING" id="1246995.AFR_26535"/>
<name>U5W392_9ACTN</name>